<name>A0A914UHH3_9BILA</name>
<dbReference type="CDD" id="cd04047">
    <property type="entry name" value="C2B_Copine"/>
    <property type="match status" value="1"/>
</dbReference>
<dbReference type="Gene3D" id="2.60.40.150">
    <property type="entry name" value="C2 domain"/>
    <property type="match status" value="1"/>
</dbReference>
<evidence type="ECO:0000313" key="5">
    <source>
        <dbReference type="WBParaSite" id="PSAMB.scaffold1022size36985.g10312.t1"/>
    </source>
</evidence>
<evidence type="ECO:0000313" key="4">
    <source>
        <dbReference type="Proteomes" id="UP000887566"/>
    </source>
</evidence>
<dbReference type="GO" id="GO:0005886">
    <property type="term" value="C:plasma membrane"/>
    <property type="evidence" value="ECO:0007669"/>
    <property type="project" value="TreeGrafter"/>
</dbReference>
<dbReference type="Pfam" id="PF00168">
    <property type="entry name" value="C2"/>
    <property type="match status" value="1"/>
</dbReference>
<feature type="region of interest" description="Disordered" evidence="2">
    <location>
        <begin position="566"/>
        <end position="618"/>
    </location>
</feature>
<evidence type="ECO:0000256" key="2">
    <source>
        <dbReference type="SAM" id="MobiDB-lite"/>
    </source>
</evidence>
<feature type="region of interest" description="Disordered" evidence="2">
    <location>
        <begin position="653"/>
        <end position="714"/>
    </location>
</feature>
<dbReference type="GO" id="GO:0005544">
    <property type="term" value="F:calcium-dependent phospholipid binding"/>
    <property type="evidence" value="ECO:0007669"/>
    <property type="project" value="InterPro"/>
</dbReference>
<feature type="domain" description="C2" evidence="3">
    <location>
        <begin position="167"/>
        <end position="292"/>
    </location>
</feature>
<evidence type="ECO:0000259" key="3">
    <source>
        <dbReference type="PROSITE" id="PS50004"/>
    </source>
</evidence>
<keyword evidence="4" id="KW-1185">Reference proteome</keyword>
<dbReference type="Pfam" id="PF07002">
    <property type="entry name" value="Copine"/>
    <property type="match status" value="1"/>
</dbReference>
<dbReference type="AlphaFoldDB" id="A0A914UHH3"/>
<feature type="compositionally biased region" description="Polar residues" evidence="2">
    <location>
        <begin position="566"/>
        <end position="596"/>
    </location>
</feature>
<protein>
    <submittedName>
        <fullName evidence="5">C2 domain-containing protein</fullName>
    </submittedName>
</protein>
<dbReference type="GO" id="GO:0071277">
    <property type="term" value="P:cellular response to calcium ion"/>
    <property type="evidence" value="ECO:0007669"/>
    <property type="project" value="TreeGrafter"/>
</dbReference>
<accession>A0A914UHH3</accession>
<dbReference type="InterPro" id="IPR036465">
    <property type="entry name" value="vWFA_dom_sf"/>
</dbReference>
<evidence type="ECO:0000256" key="1">
    <source>
        <dbReference type="ARBA" id="ARBA00009048"/>
    </source>
</evidence>
<dbReference type="InterPro" id="IPR037768">
    <property type="entry name" value="C2B_Copine"/>
</dbReference>
<dbReference type="SUPFAM" id="SSF49562">
    <property type="entry name" value="C2 domain (Calcium/lipid-binding domain, CaLB)"/>
    <property type="match status" value="1"/>
</dbReference>
<dbReference type="PANTHER" id="PTHR10857">
    <property type="entry name" value="COPINE"/>
    <property type="match status" value="1"/>
</dbReference>
<organism evidence="4 5">
    <name type="scientific">Plectus sambesii</name>
    <dbReference type="NCBI Taxonomy" id="2011161"/>
    <lineage>
        <taxon>Eukaryota</taxon>
        <taxon>Metazoa</taxon>
        <taxon>Ecdysozoa</taxon>
        <taxon>Nematoda</taxon>
        <taxon>Chromadorea</taxon>
        <taxon>Plectida</taxon>
        <taxon>Plectina</taxon>
        <taxon>Plectoidea</taxon>
        <taxon>Plectidae</taxon>
        <taxon>Plectus</taxon>
    </lineage>
</organism>
<dbReference type="InterPro" id="IPR010734">
    <property type="entry name" value="Copine_C"/>
</dbReference>
<dbReference type="InterPro" id="IPR045052">
    <property type="entry name" value="Copine"/>
</dbReference>
<feature type="compositionally biased region" description="Basic and acidic residues" evidence="2">
    <location>
        <begin position="605"/>
        <end position="614"/>
    </location>
</feature>
<dbReference type="PROSITE" id="PS50004">
    <property type="entry name" value="C2"/>
    <property type="match status" value="1"/>
</dbReference>
<reference evidence="5" key="1">
    <citation type="submission" date="2022-11" db="UniProtKB">
        <authorList>
            <consortium name="WormBaseParasite"/>
        </authorList>
    </citation>
    <scope>IDENTIFICATION</scope>
</reference>
<dbReference type="WBParaSite" id="PSAMB.scaffold1022size36985.g10312.t1">
    <property type="protein sequence ID" value="PSAMB.scaffold1022size36985.g10312.t1"/>
    <property type="gene ID" value="PSAMB.scaffold1022size36985.g10312"/>
</dbReference>
<sequence length="714" mass="80231">MANMVQIGHILRLRRSSRCSPLLPQLPRQSRSASDSFIHDRRRDTALKDFIDISVEIRNLPILGDVENVSVICLLYESEVGSAGPWRMLAISAPVRNSPHIVFPTNFSVEYIFEHAQHLKFEICDYLHETAVTVGRQNIRGGAIVKLDELIGAFGVRANKPLVAVDGRTEIGANLVVKGSLASKAQPVILQFGAHHLSKRDLFDESGLFFKIHRVENNGERTLIYRSEIVPNSLHPRWRPFTMQMCRIADNRNRLLEVTCLYRDELDKVGVIGQFHTTYAKLKYGAGEENVYNVINSKKLQKKDYINSGTFELIKFTDVSFYSFLDYIISGTQLHLAVAVDFSQPLGYSEGNQDTSSFLGDFQLALRAIGGIVRDYNSSKLFPALGCGAKVPPTFYESQQFCLNLSVDPICRGLDGVVEAFKKASKEVIPIRSGHFAHVIYYIAKMAQSAGARGLHYFVLTIFTRGVIEDLKDTVSAVVYASKLPISIVFVGIGDNNFDDITRLAFAGKHLAVEGRQAERDIVEFVELNQLKDAKESVERTKFRVAQQALRQLPRQLTSYMRRNNISAKPPIQTSRGSQPSTVLQPESNTSSNSNRVAPLRHKNDHLPMKKDSCSLRPPLIGRLARPKSECDEDDDADVLWESSDDFALMRETRSGSVNNKSRPEQRKKSQGTREIQKQNVALRQPILHLPPEGRSCHSAIGRVPSDPFRKKYY</sequence>
<dbReference type="PANTHER" id="PTHR10857:SF101">
    <property type="entry name" value="COPINE FAMILY PROTEIN 5"/>
    <property type="match status" value="1"/>
</dbReference>
<dbReference type="InterPro" id="IPR000008">
    <property type="entry name" value="C2_dom"/>
</dbReference>
<proteinExistence type="inferred from homology"/>
<dbReference type="SUPFAM" id="SSF53300">
    <property type="entry name" value="vWA-like"/>
    <property type="match status" value="1"/>
</dbReference>
<dbReference type="InterPro" id="IPR035892">
    <property type="entry name" value="C2_domain_sf"/>
</dbReference>
<comment type="similarity">
    <text evidence="1">Belongs to the copine family.</text>
</comment>
<dbReference type="Proteomes" id="UP000887566">
    <property type="component" value="Unplaced"/>
</dbReference>